<dbReference type="EMBL" id="SNRY01011090">
    <property type="protein sequence ID" value="KAA6304956.1"/>
    <property type="molecule type" value="Genomic_DNA"/>
</dbReference>
<organism evidence="1">
    <name type="scientific">termite gut metagenome</name>
    <dbReference type="NCBI Taxonomy" id="433724"/>
    <lineage>
        <taxon>unclassified sequences</taxon>
        <taxon>metagenomes</taxon>
        <taxon>organismal metagenomes</taxon>
    </lineage>
</organism>
<protein>
    <submittedName>
        <fullName evidence="1">Uncharacterized protein</fullName>
    </submittedName>
</protein>
<comment type="caution">
    <text evidence="1">The sequence shown here is derived from an EMBL/GenBank/DDBJ whole genome shotgun (WGS) entry which is preliminary data.</text>
</comment>
<feature type="non-terminal residue" evidence="1">
    <location>
        <position position="69"/>
    </location>
</feature>
<reference evidence="1" key="1">
    <citation type="submission" date="2019-03" db="EMBL/GenBank/DDBJ databases">
        <title>Single cell metagenomics reveals metabolic interactions within the superorganism composed of flagellate Streblomastix strix and complex community of Bacteroidetes bacteria on its surface.</title>
        <authorList>
            <person name="Treitli S.C."/>
            <person name="Kolisko M."/>
            <person name="Husnik F."/>
            <person name="Keeling P."/>
            <person name="Hampl V."/>
        </authorList>
    </citation>
    <scope>NUCLEOTIDE SEQUENCE</scope>
    <source>
        <strain evidence="1">STM</strain>
    </source>
</reference>
<evidence type="ECO:0000313" key="1">
    <source>
        <dbReference type="EMBL" id="KAA6304956.1"/>
    </source>
</evidence>
<proteinExistence type="predicted"/>
<dbReference type="AlphaFoldDB" id="A0A5J4P6F4"/>
<sequence>MKRISLCLIRCLALCGVSALYAQSPSFDRLWREVEKAEKKSLPQTVVKLADDIFRKAEAERNSPQMLKA</sequence>
<gene>
    <name evidence="1" type="ORF">EZS27_043393</name>
</gene>
<name>A0A5J4P6F4_9ZZZZ</name>
<accession>A0A5J4P6F4</accession>